<keyword evidence="1" id="KW-0812">Transmembrane</keyword>
<dbReference type="EMBL" id="LT669839">
    <property type="protein sequence ID" value="SHD78567.1"/>
    <property type="molecule type" value="Genomic_DNA"/>
</dbReference>
<protein>
    <submittedName>
        <fullName evidence="2">Uncharacterized protein</fullName>
    </submittedName>
</protein>
<keyword evidence="1" id="KW-0472">Membrane</keyword>
<dbReference type="AlphaFoldDB" id="A0A1M4PSY6"/>
<sequence>MNIKAIIIFTLFIILVSLQYTLNKIFLELREIKQILRSRLK</sequence>
<evidence type="ECO:0000313" key="3">
    <source>
        <dbReference type="Proteomes" id="UP000245423"/>
    </source>
</evidence>
<feature type="transmembrane region" description="Helical" evidence="1">
    <location>
        <begin position="6"/>
        <end position="27"/>
    </location>
</feature>
<name>A0A1M4PSY6_9FIRM</name>
<evidence type="ECO:0000313" key="2">
    <source>
        <dbReference type="EMBL" id="SHD78567.1"/>
    </source>
</evidence>
<accession>A0A1M4PSY6</accession>
<keyword evidence="1" id="KW-1133">Transmembrane helix</keyword>
<reference evidence="2 3" key="1">
    <citation type="submission" date="2016-11" db="EMBL/GenBank/DDBJ databases">
        <authorList>
            <person name="Manzoor S."/>
        </authorList>
    </citation>
    <scope>NUCLEOTIDE SEQUENCE [LARGE SCALE GENOMIC DNA]</scope>
    <source>
        <strain evidence="2">Clostridium ultunense strain Esp</strain>
    </source>
</reference>
<gene>
    <name evidence="2" type="ORF">CUESP1_3242</name>
</gene>
<dbReference type="Proteomes" id="UP000245423">
    <property type="component" value="Chromosome 1"/>
</dbReference>
<keyword evidence="3" id="KW-1185">Reference proteome</keyword>
<organism evidence="2 3">
    <name type="scientific">[Clostridium] ultunense Esp</name>
    <dbReference type="NCBI Taxonomy" id="1288971"/>
    <lineage>
        <taxon>Bacteria</taxon>
        <taxon>Bacillati</taxon>
        <taxon>Bacillota</taxon>
        <taxon>Tissierellia</taxon>
        <taxon>Tissierellales</taxon>
        <taxon>Tepidimicrobiaceae</taxon>
        <taxon>Schnuerera</taxon>
    </lineage>
</organism>
<evidence type="ECO:0000256" key="1">
    <source>
        <dbReference type="SAM" id="Phobius"/>
    </source>
</evidence>
<proteinExistence type="predicted"/>